<evidence type="ECO:0000313" key="2">
    <source>
        <dbReference type="EMBL" id="KAL1515334.1"/>
    </source>
</evidence>
<proteinExistence type="predicted"/>
<protein>
    <submittedName>
        <fullName evidence="2">Uncharacterized protein</fullName>
    </submittedName>
</protein>
<dbReference type="AlphaFoldDB" id="A0AB34J9V1"/>
<feature type="compositionally biased region" description="Basic and acidic residues" evidence="1">
    <location>
        <begin position="36"/>
        <end position="54"/>
    </location>
</feature>
<reference evidence="2 3" key="1">
    <citation type="journal article" date="2024" name="Science">
        <title>Giant polyketide synthase enzymes in the biosynthesis of giant marine polyether toxins.</title>
        <authorList>
            <person name="Fallon T.R."/>
            <person name="Shende V.V."/>
            <person name="Wierzbicki I.H."/>
            <person name="Pendleton A.L."/>
            <person name="Watervoot N.F."/>
            <person name="Auber R.P."/>
            <person name="Gonzalez D.J."/>
            <person name="Wisecaver J.H."/>
            <person name="Moore B.S."/>
        </authorList>
    </citation>
    <scope>NUCLEOTIDE SEQUENCE [LARGE SCALE GENOMIC DNA]</scope>
    <source>
        <strain evidence="2 3">12B1</strain>
    </source>
</reference>
<keyword evidence="3" id="KW-1185">Reference proteome</keyword>
<feature type="region of interest" description="Disordered" evidence="1">
    <location>
        <begin position="15"/>
        <end position="76"/>
    </location>
</feature>
<feature type="compositionally biased region" description="Low complexity" evidence="1">
    <location>
        <begin position="55"/>
        <end position="72"/>
    </location>
</feature>
<comment type="caution">
    <text evidence="2">The sequence shown here is derived from an EMBL/GenBank/DDBJ whole genome shotgun (WGS) entry which is preliminary data.</text>
</comment>
<accession>A0AB34J9V1</accession>
<dbReference type="Proteomes" id="UP001515480">
    <property type="component" value="Unassembled WGS sequence"/>
</dbReference>
<name>A0AB34J9V1_PRYPA</name>
<organism evidence="2 3">
    <name type="scientific">Prymnesium parvum</name>
    <name type="common">Toxic golden alga</name>
    <dbReference type="NCBI Taxonomy" id="97485"/>
    <lineage>
        <taxon>Eukaryota</taxon>
        <taxon>Haptista</taxon>
        <taxon>Haptophyta</taxon>
        <taxon>Prymnesiophyceae</taxon>
        <taxon>Prymnesiales</taxon>
        <taxon>Prymnesiaceae</taxon>
        <taxon>Prymnesium</taxon>
    </lineage>
</organism>
<gene>
    <name evidence="2" type="ORF">AB1Y20_001965</name>
</gene>
<dbReference type="EMBL" id="JBGBPQ010000011">
    <property type="protein sequence ID" value="KAL1515334.1"/>
    <property type="molecule type" value="Genomic_DNA"/>
</dbReference>
<sequence length="132" mass="13928">MQALWERAADFLGLSDSKPASRAGSCSGHAPPTSPRKSESGRFARKQTEDEARAAARAAAEAQADAADRTAANSSVLDEFARRQAVLTEAPELDGGKQGLTAIEDTMTCDADGDRAHGFIIADRQPERPTDG</sequence>
<evidence type="ECO:0000313" key="3">
    <source>
        <dbReference type="Proteomes" id="UP001515480"/>
    </source>
</evidence>
<evidence type="ECO:0000256" key="1">
    <source>
        <dbReference type="SAM" id="MobiDB-lite"/>
    </source>
</evidence>